<dbReference type="RefSeq" id="WP_119980890.1">
    <property type="nucleotide sequence ID" value="NZ_CAOJUJ010000024.1"/>
</dbReference>
<evidence type="ECO:0000313" key="2">
    <source>
        <dbReference type="Proteomes" id="UP000431913"/>
    </source>
</evidence>
<dbReference type="Proteomes" id="UP000431913">
    <property type="component" value="Unassembled WGS sequence"/>
</dbReference>
<organism evidence="1 2">
    <name type="scientific">Ruthenibacterium lactatiformans</name>
    <dbReference type="NCBI Taxonomy" id="1550024"/>
    <lineage>
        <taxon>Bacteria</taxon>
        <taxon>Bacillati</taxon>
        <taxon>Bacillota</taxon>
        <taxon>Clostridia</taxon>
        <taxon>Eubacteriales</taxon>
        <taxon>Oscillospiraceae</taxon>
        <taxon>Ruthenibacterium</taxon>
    </lineage>
</organism>
<reference evidence="1 2" key="1">
    <citation type="submission" date="2019-08" db="EMBL/GenBank/DDBJ databases">
        <title>In-depth cultivation of the pig gut microbiome towards novel bacterial diversity and tailored functional studies.</title>
        <authorList>
            <person name="Wylensek D."/>
            <person name="Hitch T.C.A."/>
            <person name="Clavel T."/>
        </authorList>
    </citation>
    <scope>NUCLEOTIDE SEQUENCE [LARGE SCALE GENOMIC DNA]</scope>
    <source>
        <strain evidence="1 2">WCA3-601-WT-6J</strain>
    </source>
</reference>
<dbReference type="EMBL" id="VUNJ01000019">
    <property type="protein sequence ID" value="MST93088.1"/>
    <property type="molecule type" value="Genomic_DNA"/>
</dbReference>
<dbReference type="AlphaFoldDB" id="A0A6I2UAL7"/>
<dbReference type="Pfam" id="PF20536">
    <property type="entry name" value="DUF6751"/>
    <property type="match status" value="1"/>
</dbReference>
<protein>
    <submittedName>
        <fullName evidence="1">Uncharacterized protein</fullName>
    </submittedName>
</protein>
<evidence type="ECO:0000313" key="1">
    <source>
        <dbReference type="EMBL" id="MST93088.1"/>
    </source>
</evidence>
<sequence length="118" mass="13032">MTTPNADITLYHKEYDAEKRDYTYTPNQFPGVFWYGGQGVTLSSGGLKASDGYIVRILTDAEISAGADDIVVRGLVSDAVTKAGDLTQKYKGRCFVVTAVRDNRRGSPSMHHWRLEGK</sequence>
<name>A0A6I2UAL7_9FIRM</name>
<gene>
    <name evidence="1" type="ORF">FYJ76_14300</name>
</gene>
<dbReference type="InterPro" id="IPR046639">
    <property type="entry name" value="DUF6751"/>
</dbReference>
<comment type="caution">
    <text evidence="1">The sequence shown here is derived from an EMBL/GenBank/DDBJ whole genome shotgun (WGS) entry which is preliminary data.</text>
</comment>
<accession>A0A6I2UAL7</accession>
<proteinExistence type="predicted"/>